<name>A0ABP5E1X6_9ACTN</name>
<dbReference type="Proteomes" id="UP001501585">
    <property type="component" value="Unassembled WGS sequence"/>
</dbReference>
<sequence>MSPEEVARRLGWHKTKLYRIERGESRLILDDLEELLELYGVRSPERESLFQLGRDAWKRGWWLAYRDLYQGESFFVMENDAAKIGFYAPNLLPGLLQTEDYARCLIRAAHPDMADDAIQRQVQVRMERQAILTRRKPPRILAVMDEGVLRRTVGGETTYKKQLEHLLELGKRPNVDLHVIPFQAGEHMGQEGQFTLFEFPDPEDPPVAYQEGLFGDVYVEDVADMSRYMLAAEKSLDAALSKAETVAFIERLAKETR</sequence>
<evidence type="ECO:0000259" key="1">
    <source>
        <dbReference type="PROSITE" id="PS50943"/>
    </source>
</evidence>
<evidence type="ECO:0000313" key="2">
    <source>
        <dbReference type="EMBL" id="GAA1988382.1"/>
    </source>
</evidence>
<protein>
    <submittedName>
        <fullName evidence="2">Helix-turn-helix transcriptional regulator</fullName>
    </submittedName>
</protein>
<dbReference type="Pfam" id="PF13560">
    <property type="entry name" value="HTH_31"/>
    <property type="match status" value="1"/>
</dbReference>
<comment type="caution">
    <text evidence="2">The sequence shown here is derived from an EMBL/GenBank/DDBJ whole genome shotgun (WGS) entry which is preliminary data.</text>
</comment>
<feature type="domain" description="HTH cro/C1-type" evidence="1">
    <location>
        <begin position="1"/>
        <end position="46"/>
    </location>
</feature>
<accession>A0ABP5E1X6</accession>
<dbReference type="PROSITE" id="PS50943">
    <property type="entry name" value="HTH_CROC1"/>
    <property type="match status" value="1"/>
</dbReference>
<reference evidence="3" key="1">
    <citation type="journal article" date="2019" name="Int. J. Syst. Evol. Microbiol.">
        <title>The Global Catalogue of Microorganisms (GCM) 10K type strain sequencing project: providing services to taxonomists for standard genome sequencing and annotation.</title>
        <authorList>
            <consortium name="The Broad Institute Genomics Platform"/>
            <consortium name="The Broad Institute Genome Sequencing Center for Infectious Disease"/>
            <person name="Wu L."/>
            <person name="Ma J."/>
        </authorList>
    </citation>
    <scope>NUCLEOTIDE SEQUENCE [LARGE SCALE GENOMIC DNA]</scope>
    <source>
        <strain evidence="3">JCM 15313</strain>
    </source>
</reference>
<dbReference type="InterPro" id="IPR043917">
    <property type="entry name" value="DUF5753"/>
</dbReference>
<dbReference type="EMBL" id="BAAAPC010000004">
    <property type="protein sequence ID" value="GAA1988382.1"/>
    <property type="molecule type" value="Genomic_DNA"/>
</dbReference>
<dbReference type="InterPro" id="IPR001387">
    <property type="entry name" value="Cro/C1-type_HTH"/>
</dbReference>
<dbReference type="CDD" id="cd00093">
    <property type="entry name" value="HTH_XRE"/>
    <property type="match status" value="1"/>
</dbReference>
<organism evidence="2 3">
    <name type="scientific">Nocardiopsis rhodophaea</name>
    <dbReference type="NCBI Taxonomy" id="280238"/>
    <lineage>
        <taxon>Bacteria</taxon>
        <taxon>Bacillati</taxon>
        <taxon>Actinomycetota</taxon>
        <taxon>Actinomycetes</taxon>
        <taxon>Streptosporangiales</taxon>
        <taxon>Nocardiopsidaceae</taxon>
        <taxon>Nocardiopsis</taxon>
    </lineage>
</organism>
<evidence type="ECO:0000313" key="3">
    <source>
        <dbReference type="Proteomes" id="UP001501585"/>
    </source>
</evidence>
<keyword evidence="3" id="KW-1185">Reference proteome</keyword>
<gene>
    <name evidence="2" type="ORF">GCM10009799_12550</name>
</gene>
<proteinExistence type="predicted"/>
<dbReference type="Pfam" id="PF19054">
    <property type="entry name" value="DUF5753"/>
    <property type="match status" value="1"/>
</dbReference>